<evidence type="ECO:0000313" key="4">
    <source>
        <dbReference type="EMBL" id="RMO28325.1"/>
    </source>
</evidence>
<accession>A0A3M6DTL4</accession>
<evidence type="ECO:0000313" key="5">
    <source>
        <dbReference type="Proteomes" id="UP000276886"/>
    </source>
</evidence>
<comment type="caution">
    <text evidence="4">The sequence shown here is derived from an EMBL/GenBank/DDBJ whole genome shotgun (WGS) entry which is preliminary data.</text>
</comment>
<dbReference type="PROSITE" id="PS00012">
    <property type="entry name" value="PHOSPHOPANTETHEINE"/>
    <property type="match status" value="1"/>
</dbReference>
<dbReference type="InterPro" id="IPR036736">
    <property type="entry name" value="ACP-like_sf"/>
</dbReference>
<dbReference type="InterPro" id="IPR042099">
    <property type="entry name" value="ANL_N_sf"/>
</dbReference>
<proteinExistence type="predicted"/>
<dbReference type="Pfam" id="PF00501">
    <property type="entry name" value="AMP-binding"/>
    <property type="match status" value="1"/>
</dbReference>
<dbReference type="EMBL" id="RBPQ01000117">
    <property type="protein sequence ID" value="RMO28325.1"/>
    <property type="molecule type" value="Genomic_DNA"/>
</dbReference>
<name>A0A3M6DTL4_PSESJ</name>
<sequence length="575" mass="63251">MHHHMHCTLSRPPMNTIIERFHATVQRYPNEVALITHDTQLSYTGLLAHVNATAAALHTWFLAEQHRAISPSDKIGLSLKKGVDLYIAILAILTTGACYVPIDPTLNEQTRLQLSARCRCDLVVTPDWMENNTDLTVADETGRPAPNTSIVTDIVYTLFTSGSTGRPKGVNVTHLNVLNLVDWAINAFELGPGARVLQYSTINFDASVLDVFPTLLSGGALCIPTEDARMSEMALAAFCRRHAVTQAFLPPPLLAVFDAGRFSGIKTVLTGGESCHPQAIETWSNGRRLYNLYGPTEATVLVSCKAMSATTSAQNIGQPISGVRLHVLDEHQQPSDQGELYVAGLAVSAGYLNDSVATCEKFVNIAQLDASPLYRTGDRVQVTPSGDICFVGRLDRQVKIRGFRVELEEIEAMLFRLGHKEVAVMADPQGSLVAYIVAAQYLDQQMVRDQLGQYLPDYKVPQYVVQLPEMPYKANGKVDPSLLPSHLNSESQPAASTNYGETFDTLAQLWAAELKLPVTTFRQESNFRELGGSSINIMHLLSNLETSFGVVIDFIDFLEQPTLRFLMHALDNRNP</sequence>
<evidence type="ECO:0000256" key="1">
    <source>
        <dbReference type="ARBA" id="ARBA00022450"/>
    </source>
</evidence>
<dbReference type="InterPro" id="IPR009081">
    <property type="entry name" value="PP-bd_ACP"/>
</dbReference>
<evidence type="ECO:0000256" key="2">
    <source>
        <dbReference type="ARBA" id="ARBA00022553"/>
    </source>
</evidence>
<dbReference type="PANTHER" id="PTHR45527:SF1">
    <property type="entry name" value="FATTY ACID SYNTHASE"/>
    <property type="match status" value="1"/>
</dbReference>
<dbReference type="Gene3D" id="3.40.50.12780">
    <property type="entry name" value="N-terminal domain of ligase-like"/>
    <property type="match status" value="1"/>
</dbReference>
<gene>
    <name evidence="4" type="ORF">ALQ44_04713</name>
</gene>
<dbReference type="AlphaFoldDB" id="A0A3M6DTL4"/>
<keyword evidence="1" id="KW-0596">Phosphopantetheine</keyword>
<dbReference type="GO" id="GO:0031177">
    <property type="term" value="F:phosphopantetheine binding"/>
    <property type="evidence" value="ECO:0007669"/>
    <property type="project" value="TreeGrafter"/>
</dbReference>
<dbReference type="Gene3D" id="1.10.1200.10">
    <property type="entry name" value="ACP-like"/>
    <property type="match status" value="1"/>
</dbReference>
<dbReference type="GO" id="GO:0043041">
    <property type="term" value="P:amino acid activation for nonribosomal peptide biosynthetic process"/>
    <property type="evidence" value="ECO:0007669"/>
    <property type="project" value="TreeGrafter"/>
</dbReference>
<dbReference type="CDD" id="cd05930">
    <property type="entry name" value="A_NRPS"/>
    <property type="match status" value="1"/>
</dbReference>
<dbReference type="NCBIfam" id="TIGR01733">
    <property type="entry name" value="AA-adenyl-dom"/>
    <property type="match status" value="1"/>
</dbReference>
<reference evidence="4 5" key="1">
    <citation type="submission" date="2018-08" db="EMBL/GenBank/DDBJ databases">
        <title>Recombination of ecologically and evolutionarily significant loci maintains genetic cohesion in the Pseudomonas syringae species complex.</title>
        <authorList>
            <person name="Dillon M."/>
            <person name="Thakur S."/>
            <person name="Almeida R.N.D."/>
            <person name="Weir B.S."/>
            <person name="Guttman D.S."/>
        </authorList>
    </citation>
    <scope>NUCLEOTIDE SEQUENCE [LARGE SCALE GENOMIC DNA]</scope>
    <source>
        <strain evidence="4 5">ICMP 2788</strain>
    </source>
</reference>
<dbReference type="Gene3D" id="3.30.300.30">
    <property type="match status" value="1"/>
</dbReference>
<dbReference type="InterPro" id="IPR006162">
    <property type="entry name" value="Ppantetheine_attach_site"/>
</dbReference>
<feature type="domain" description="Carrier" evidence="3">
    <location>
        <begin position="497"/>
        <end position="574"/>
    </location>
</feature>
<dbReference type="GO" id="GO:0044550">
    <property type="term" value="P:secondary metabolite biosynthetic process"/>
    <property type="evidence" value="ECO:0007669"/>
    <property type="project" value="TreeGrafter"/>
</dbReference>
<organism evidence="4 5">
    <name type="scientific">Pseudomonas syringae pv. pisi</name>
    <dbReference type="NCBI Taxonomy" id="59510"/>
    <lineage>
        <taxon>Bacteria</taxon>
        <taxon>Pseudomonadati</taxon>
        <taxon>Pseudomonadota</taxon>
        <taxon>Gammaproteobacteria</taxon>
        <taxon>Pseudomonadales</taxon>
        <taxon>Pseudomonadaceae</taxon>
        <taxon>Pseudomonas</taxon>
        <taxon>Pseudomonas syringae</taxon>
    </lineage>
</organism>
<dbReference type="SUPFAM" id="SSF47336">
    <property type="entry name" value="ACP-like"/>
    <property type="match status" value="1"/>
</dbReference>
<protein>
    <submittedName>
        <fullName evidence="4">Non-ribosomal peptide synthetase</fullName>
    </submittedName>
</protein>
<dbReference type="InterPro" id="IPR045851">
    <property type="entry name" value="AMP-bd_C_sf"/>
</dbReference>
<dbReference type="GO" id="GO:0005737">
    <property type="term" value="C:cytoplasm"/>
    <property type="evidence" value="ECO:0007669"/>
    <property type="project" value="TreeGrafter"/>
</dbReference>
<keyword evidence="2" id="KW-0597">Phosphoprotein</keyword>
<dbReference type="PANTHER" id="PTHR45527">
    <property type="entry name" value="NONRIBOSOMAL PEPTIDE SYNTHETASE"/>
    <property type="match status" value="1"/>
</dbReference>
<dbReference type="Pfam" id="PF00550">
    <property type="entry name" value="PP-binding"/>
    <property type="match status" value="1"/>
</dbReference>
<dbReference type="SUPFAM" id="SSF56801">
    <property type="entry name" value="Acetyl-CoA synthetase-like"/>
    <property type="match status" value="1"/>
</dbReference>
<dbReference type="InterPro" id="IPR000873">
    <property type="entry name" value="AMP-dep_synth/lig_dom"/>
</dbReference>
<evidence type="ECO:0000259" key="3">
    <source>
        <dbReference type="PROSITE" id="PS50075"/>
    </source>
</evidence>
<dbReference type="Proteomes" id="UP000276886">
    <property type="component" value="Unassembled WGS sequence"/>
</dbReference>
<dbReference type="PROSITE" id="PS50075">
    <property type="entry name" value="CARRIER"/>
    <property type="match status" value="1"/>
</dbReference>
<dbReference type="InterPro" id="IPR010071">
    <property type="entry name" value="AA_adenyl_dom"/>
</dbReference>